<sequence length="60" mass="6697">RDSEASWYSVGSVALTGTADIIIKHLATRLYAKQFLFKIAASNHFEFLGCLFEFLPGGMR</sequence>
<comment type="caution">
    <text evidence="1">The sequence shown here is derived from an EMBL/GenBank/DDBJ whole genome shotgun (WGS) entry which is preliminary data.</text>
</comment>
<accession>X1N6E4</accession>
<gene>
    <name evidence="1" type="ORF">S06H3_20451</name>
</gene>
<feature type="non-terminal residue" evidence="1">
    <location>
        <position position="1"/>
    </location>
</feature>
<evidence type="ECO:0000313" key="1">
    <source>
        <dbReference type="EMBL" id="GAI14204.1"/>
    </source>
</evidence>
<reference evidence="1" key="1">
    <citation type="journal article" date="2014" name="Front. Microbiol.">
        <title>High frequency of phylogenetically diverse reductive dehalogenase-homologous genes in deep subseafloor sedimentary metagenomes.</title>
        <authorList>
            <person name="Kawai M."/>
            <person name="Futagami T."/>
            <person name="Toyoda A."/>
            <person name="Takaki Y."/>
            <person name="Nishi S."/>
            <person name="Hori S."/>
            <person name="Arai W."/>
            <person name="Tsubouchi T."/>
            <person name="Morono Y."/>
            <person name="Uchiyama I."/>
            <person name="Ito T."/>
            <person name="Fujiyama A."/>
            <person name="Inagaki F."/>
            <person name="Takami H."/>
        </authorList>
    </citation>
    <scope>NUCLEOTIDE SEQUENCE</scope>
    <source>
        <strain evidence="1">Expedition CK06-06</strain>
    </source>
</reference>
<dbReference type="AlphaFoldDB" id="X1N6E4"/>
<organism evidence="1">
    <name type="scientific">marine sediment metagenome</name>
    <dbReference type="NCBI Taxonomy" id="412755"/>
    <lineage>
        <taxon>unclassified sequences</taxon>
        <taxon>metagenomes</taxon>
        <taxon>ecological metagenomes</taxon>
    </lineage>
</organism>
<proteinExistence type="predicted"/>
<name>X1N6E4_9ZZZZ</name>
<protein>
    <submittedName>
        <fullName evidence="1">Uncharacterized protein</fullName>
    </submittedName>
</protein>
<dbReference type="EMBL" id="BARV01010591">
    <property type="protein sequence ID" value="GAI14204.1"/>
    <property type="molecule type" value="Genomic_DNA"/>
</dbReference>